<feature type="non-terminal residue" evidence="2">
    <location>
        <position position="1"/>
    </location>
</feature>
<keyword evidence="3" id="KW-1185">Reference proteome</keyword>
<gene>
    <name evidence="2" type="ORF">PR003_g31226</name>
</gene>
<feature type="non-terminal residue" evidence="2">
    <location>
        <position position="591"/>
    </location>
</feature>
<comment type="caution">
    <text evidence="2">The sequence shown here is derived from an EMBL/GenBank/DDBJ whole genome shotgun (WGS) entry which is preliminary data.</text>
</comment>
<evidence type="ECO:0000256" key="1">
    <source>
        <dbReference type="SAM" id="MobiDB-lite"/>
    </source>
</evidence>
<feature type="region of interest" description="Disordered" evidence="1">
    <location>
        <begin position="146"/>
        <end position="179"/>
    </location>
</feature>
<evidence type="ECO:0000313" key="3">
    <source>
        <dbReference type="Proteomes" id="UP000434957"/>
    </source>
</evidence>
<proteinExistence type="predicted"/>
<protein>
    <submittedName>
        <fullName evidence="2">Uncharacterized protein</fullName>
    </submittedName>
</protein>
<dbReference type="Proteomes" id="UP000434957">
    <property type="component" value="Unassembled WGS sequence"/>
</dbReference>
<evidence type="ECO:0000313" key="2">
    <source>
        <dbReference type="EMBL" id="KAE9269143.1"/>
    </source>
</evidence>
<sequence length="591" mass="64832">VNLVPRLARHNIALDGYQCGGRLGGIEKTTEPRSAVSTLGSSGWRGGRDLAIRERDERAMAWRRMLRDARRGRELAQRVRDELADRLAGVVMGAGGPIDTAGLINRLEATFTAEVNAAVPLPPAVPASAAVPAIAAVLTPAASVPAPAASGSGARTGSLAATTGSTTGTSSSLGPSGSNRLRLRPLPRLRLVLGDLALARRVVRVLSRPAALHGSRHYGFVPRCCAGFFRRYALCGRCSCDARPRGRGALRFRVFRQRRSSAAGTVQASPVAWPWVSLAVSGTSASSFAVAFPHASTIWFALALTFGFPGVDTFGGVGAFRAPGAAGALFAEGPQGSERGVRSWPRQFGRLQWRRLVHLFVVPRLVFKRRFQWLSWEFSSGALLRPRDPASRNPELRTLLLPPPGWIIPRRALPEPANWNRALVTPANAEALYATQPWRYLAQAAEALLFAPGDAAFRQFARRLQRHIEHWAQAYRESTHELHMQGATWKRWRTARNSRRSHAGNHLNSLLQLAVGLFQQGLADMDLLLDPMMLYFPPAHTSIGRWYPSLQHATLQAALDDIDAQEPWRRFHRTPLTVAEMDAHVRCRVTR</sequence>
<reference evidence="2 3" key="1">
    <citation type="submission" date="2018-08" db="EMBL/GenBank/DDBJ databases">
        <title>Genomic investigation of the strawberry pathogen Phytophthora fragariae indicates pathogenicity is determined by transcriptional variation in three key races.</title>
        <authorList>
            <person name="Adams T.M."/>
            <person name="Armitage A.D."/>
            <person name="Sobczyk M.K."/>
            <person name="Bates H.J."/>
            <person name="Dunwell J.M."/>
            <person name="Nellist C.F."/>
            <person name="Harrison R.J."/>
        </authorList>
    </citation>
    <scope>NUCLEOTIDE SEQUENCE [LARGE SCALE GENOMIC DNA]</scope>
    <source>
        <strain evidence="2 3">SCRP333</strain>
    </source>
</reference>
<organism evidence="2 3">
    <name type="scientific">Phytophthora rubi</name>
    <dbReference type="NCBI Taxonomy" id="129364"/>
    <lineage>
        <taxon>Eukaryota</taxon>
        <taxon>Sar</taxon>
        <taxon>Stramenopiles</taxon>
        <taxon>Oomycota</taxon>
        <taxon>Peronosporomycetes</taxon>
        <taxon>Peronosporales</taxon>
        <taxon>Peronosporaceae</taxon>
        <taxon>Phytophthora</taxon>
    </lineage>
</organism>
<accession>A0A6A4BBD7</accession>
<dbReference type="EMBL" id="QXFT01006401">
    <property type="protein sequence ID" value="KAE9269143.1"/>
    <property type="molecule type" value="Genomic_DNA"/>
</dbReference>
<dbReference type="AlphaFoldDB" id="A0A6A4BBD7"/>
<name>A0A6A4BBD7_9STRA</name>